<dbReference type="PANTHER" id="PTHR30193">
    <property type="entry name" value="ABC TRANSPORTER PERMEASE PROTEIN"/>
    <property type="match status" value="1"/>
</dbReference>
<dbReference type="CDD" id="cd06261">
    <property type="entry name" value="TM_PBP2"/>
    <property type="match status" value="1"/>
</dbReference>
<dbReference type="PANTHER" id="PTHR30193:SF37">
    <property type="entry name" value="INNER MEMBRANE ABC TRANSPORTER PERMEASE PROTEIN YCJO"/>
    <property type="match status" value="1"/>
</dbReference>
<keyword evidence="5 7" id="KW-1133">Transmembrane helix</keyword>
<evidence type="ECO:0000256" key="6">
    <source>
        <dbReference type="ARBA" id="ARBA00023136"/>
    </source>
</evidence>
<feature type="transmembrane region" description="Helical" evidence="7">
    <location>
        <begin position="124"/>
        <end position="144"/>
    </location>
</feature>
<evidence type="ECO:0000259" key="8">
    <source>
        <dbReference type="PROSITE" id="PS50928"/>
    </source>
</evidence>
<evidence type="ECO:0000256" key="3">
    <source>
        <dbReference type="ARBA" id="ARBA00022475"/>
    </source>
</evidence>
<feature type="transmembrane region" description="Helical" evidence="7">
    <location>
        <begin position="91"/>
        <end position="112"/>
    </location>
</feature>
<dbReference type="Proteomes" id="UP001338137">
    <property type="component" value="Unassembled WGS sequence"/>
</dbReference>
<feature type="transmembrane region" description="Helical" evidence="7">
    <location>
        <begin position="173"/>
        <end position="196"/>
    </location>
</feature>
<evidence type="ECO:0000256" key="5">
    <source>
        <dbReference type="ARBA" id="ARBA00022989"/>
    </source>
</evidence>
<sequence>MQDEAVAVSFLERLNAVRMKLLRRELDYGLLIVPALLFYVLFSVYPFLSMFYYSVTDYSVSKMTNLSFVGFKNYLSIFHNDLLIAGFQNSIIYAVLMTVFQTAFGLVLAVFLDRKLLTRNVLRSVFFLPAVFSPLIIGFLWNYLMSTSDFGLINQGLQGLGLAKINFLGDADLAIYSVVFTQLWQWTGWAMVIFLANLQSIPKDLYEAADIDGASKWNQFWKVTLPLMQPSVNVVAVTAMIGGLKVFDIILALTDGGPGNATQTIMTAYIKTSFNEGFYSKGAASGVVFFFVVMVITVVMMRVLGKWGERIK</sequence>
<evidence type="ECO:0000256" key="4">
    <source>
        <dbReference type="ARBA" id="ARBA00022692"/>
    </source>
</evidence>
<feature type="domain" description="ABC transmembrane type-1" evidence="8">
    <location>
        <begin position="87"/>
        <end position="300"/>
    </location>
</feature>
<feature type="transmembrane region" description="Helical" evidence="7">
    <location>
        <begin position="232"/>
        <end position="253"/>
    </location>
</feature>
<comment type="subcellular location">
    <subcellularLocation>
        <location evidence="1 7">Cell membrane</location>
        <topology evidence="1 7">Multi-pass membrane protein</topology>
    </subcellularLocation>
</comment>
<proteinExistence type="inferred from homology"/>
<accession>A0ABU6G2Y0</accession>
<dbReference type="Pfam" id="PF00528">
    <property type="entry name" value="BPD_transp_1"/>
    <property type="match status" value="1"/>
</dbReference>
<keyword evidence="10" id="KW-1185">Reference proteome</keyword>
<gene>
    <name evidence="9" type="ORF">P4I72_15490</name>
</gene>
<keyword evidence="4 7" id="KW-0812">Transmembrane</keyword>
<name>A0ABU6G2Y0_9BACL</name>
<dbReference type="RefSeq" id="WP_326072749.1">
    <property type="nucleotide sequence ID" value="NZ_JARLKY010000034.1"/>
</dbReference>
<comment type="caution">
    <text evidence="9">The sequence shown here is derived from an EMBL/GenBank/DDBJ whole genome shotgun (WGS) entry which is preliminary data.</text>
</comment>
<dbReference type="InterPro" id="IPR051393">
    <property type="entry name" value="ABC_transporter_permease"/>
</dbReference>
<dbReference type="InterPro" id="IPR000515">
    <property type="entry name" value="MetI-like"/>
</dbReference>
<dbReference type="SUPFAM" id="SSF161098">
    <property type="entry name" value="MetI-like"/>
    <property type="match status" value="1"/>
</dbReference>
<reference evidence="9 10" key="1">
    <citation type="submission" date="2023-03" db="EMBL/GenBank/DDBJ databases">
        <title>Bacillus Genome Sequencing.</title>
        <authorList>
            <person name="Dunlap C."/>
        </authorList>
    </citation>
    <scope>NUCLEOTIDE SEQUENCE [LARGE SCALE GENOMIC DNA]</scope>
    <source>
        <strain evidence="9 10">BD-533</strain>
    </source>
</reference>
<dbReference type="InterPro" id="IPR035906">
    <property type="entry name" value="MetI-like_sf"/>
</dbReference>
<dbReference type="Gene3D" id="1.10.3720.10">
    <property type="entry name" value="MetI-like"/>
    <property type="match status" value="1"/>
</dbReference>
<evidence type="ECO:0000313" key="9">
    <source>
        <dbReference type="EMBL" id="MEC0228528.1"/>
    </source>
</evidence>
<evidence type="ECO:0000313" key="10">
    <source>
        <dbReference type="Proteomes" id="UP001338137"/>
    </source>
</evidence>
<feature type="transmembrane region" description="Helical" evidence="7">
    <location>
        <begin position="28"/>
        <end position="53"/>
    </location>
</feature>
<comment type="similarity">
    <text evidence="7">Belongs to the binding-protein-dependent transport system permease family.</text>
</comment>
<keyword evidence="3" id="KW-1003">Cell membrane</keyword>
<evidence type="ECO:0000256" key="1">
    <source>
        <dbReference type="ARBA" id="ARBA00004651"/>
    </source>
</evidence>
<keyword evidence="6 7" id="KW-0472">Membrane</keyword>
<keyword evidence="2 7" id="KW-0813">Transport</keyword>
<feature type="transmembrane region" description="Helical" evidence="7">
    <location>
        <begin position="283"/>
        <end position="304"/>
    </location>
</feature>
<organism evidence="9 10">
    <name type="scientific">Paenibacillus alba</name>
    <dbReference type="NCBI Taxonomy" id="1197127"/>
    <lineage>
        <taxon>Bacteria</taxon>
        <taxon>Bacillati</taxon>
        <taxon>Bacillota</taxon>
        <taxon>Bacilli</taxon>
        <taxon>Bacillales</taxon>
        <taxon>Paenibacillaceae</taxon>
        <taxon>Paenibacillus</taxon>
    </lineage>
</organism>
<evidence type="ECO:0000256" key="7">
    <source>
        <dbReference type="RuleBase" id="RU363032"/>
    </source>
</evidence>
<evidence type="ECO:0000256" key="2">
    <source>
        <dbReference type="ARBA" id="ARBA00022448"/>
    </source>
</evidence>
<protein>
    <submittedName>
        <fullName evidence="9">Sugar ABC transporter permease</fullName>
    </submittedName>
</protein>
<dbReference type="EMBL" id="JARLKY010000034">
    <property type="protein sequence ID" value="MEC0228528.1"/>
    <property type="molecule type" value="Genomic_DNA"/>
</dbReference>
<dbReference type="PROSITE" id="PS50928">
    <property type="entry name" value="ABC_TM1"/>
    <property type="match status" value="1"/>
</dbReference>